<evidence type="ECO:0000313" key="1">
    <source>
        <dbReference type="EMBL" id="APG08953.1"/>
    </source>
</evidence>
<evidence type="ECO:0000313" key="2">
    <source>
        <dbReference type="Proteomes" id="UP000181962"/>
    </source>
</evidence>
<dbReference type="AlphaFoldDB" id="A0A1L3F6N7"/>
<dbReference type="RefSeq" id="WP_155794923.1">
    <property type="nucleotide sequence ID" value="NZ_CP017637.1"/>
</dbReference>
<sequence>MDIRVIHFLKNVMMAGGLLQIAAFGAGALSIDNRAKNTAPYTEAAVTS</sequence>
<dbReference type="Proteomes" id="UP000181962">
    <property type="component" value="Chromosome"/>
</dbReference>
<dbReference type="EMBL" id="CP017637">
    <property type="protein sequence ID" value="APG08953.1"/>
    <property type="molecule type" value="Genomic_DNA"/>
</dbReference>
<proteinExistence type="predicted"/>
<organism evidence="1 2">
    <name type="scientific">Bradyrhizobium japonicum</name>
    <dbReference type="NCBI Taxonomy" id="375"/>
    <lineage>
        <taxon>Bacteria</taxon>
        <taxon>Pseudomonadati</taxon>
        <taxon>Pseudomonadota</taxon>
        <taxon>Alphaproteobacteria</taxon>
        <taxon>Hyphomicrobiales</taxon>
        <taxon>Nitrobacteraceae</taxon>
        <taxon>Bradyrhizobium</taxon>
    </lineage>
</organism>
<protein>
    <submittedName>
        <fullName evidence="1">LysR family transcriptional regulator</fullName>
    </submittedName>
</protein>
<accession>A0A1L3F6N7</accession>
<dbReference type="OrthoDB" id="9810206at2"/>
<reference evidence="1 2" key="1">
    <citation type="submission" date="2016-11" db="EMBL/GenBank/DDBJ databases">
        <title>Complete Genome Sequence of Bradyrhizobium sp. strain J5, an isolated from soybean nodule in Hokkaido.</title>
        <authorList>
            <person name="Kanehara K."/>
        </authorList>
    </citation>
    <scope>NUCLEOTIDE SEQUENCE [LARGE SCALE GENOMIC DNA]</scope>
    <source>
        <strain evidence="1 2">J5</strain>
    </source>
</reference>
<gene>
    <name evidence="1" type="ORF">BKD09_11485</name>
</gene>
<name>A0A1L3F6N7_BRAJP</name>